<dbReference type="Gene3D" id="3.40.50.1820">
    <property type="entry name" value="alpha/beta hydrolase"/>
    <property type="match status" value="1"/>
</dbReference>
<dbReference type="InterPro" id="IPR029058">
    <property type="entry name" value="AB_hydrolase_fold"/>
</dbReference>
<reference evidence="9" key="3">
    <citation type="submission" date="2020-05" db="UniProtKB">
        <authorList>
            <consortium name="EnsemblMetazoa"/>
        </authorList>
    </citation>
    <scope>IDENTIFICATION</scope>
    <source>
        <strain evidence="9">Jacobina</strain>
    </source>
</reference>
<dbReference type="GO" id="GO:0052689">
    <property type="term" value="F:carboxylic ester hydrolase activity"/>
    <property type="evidence" value="ECO:0007669"/>
    <property type="project" value="UniProtKB-KW"/>
</dbReference>
<dbReference type="EMBL" id="GITU01000282">
    <property type="protein sequence ID" value="MBC1168985.1"/>
    <property type="molecule type" value="Transcribed_RNA"/>
</dbReference>
<keyword evidence="10" id="KW-1185">Reference proteome</keyword>
<dbReference type="EMBL" id="AJWK01005667">
    <property type="status" value="NOT_ANNOTATED_CDS"/>
    <property type="molecule type" value="Genomic_DNA"/>
</dbReference>
<keyword evidence="2" id="KW-0719">Serine esterase</keyword>
<evidence type="ECO:0000256" key="3">
    <source>
        <dbReference type="ARBA" id="ARBA00022801"/>
    </source>
</evidence>
<protein>
    <recommendedName>
        <fullName evidence="6">Carboxylic ester hydrolase</fullName>
        <ecNumber evidence="6">3.1.1.-</ecNumber>
    </recommendedName>
</protein>
<dbReference type="InterPro" id="IPR019819">
    <property type="entry name" value="Carboxylesterase_B_CS"/>
</dbReference>
<dbReference type="Pfam" id="PF00135">
    <property type="entry name" value="COesterase"/>
    <property type="match status" value="1"/>
</dbReference>
<comment type="similarity">
    <text evidence="1 6">Belongs to the type-B carboxylesterase/lipase family.</text>
</comment>
<dbReference type="PANTHER" id="PTHR43142:SF1">
    <property type="entry name" value="CARBOXYLIC ESTER HYDROLASE"/>
    <property type="match status" value="1"/>
</dbReference>
<dbReference type="EMBL" id="AJWK01005664">
    <property type="status" value="NOT_ANNOTATED_CDS"/>
    <property type="molecule type" value="Genomic_DNA"/>
</dbReference>
<keyword evidence="3 6" id="KW-0378">Hydrolase</keyword>
<dbReference type="EC" id="3.1.1.-" evidence="6"/>
<reference evidence="8" key="2">
    <citation type="journal article" date="2020" name="BMC">
        <title>Leishmania infection induces a limited differential gene expression in the sand fly midgut.</title>
        <authorList>
            <person name="Coutinho-Abreu I.V."/>
            <person name="Serafim T.D."/>
            <person name="Meneses C."/>
            <person name="Kamhawi S."/>
            <person name="Oliveira F."/>
            <person name="Valenzuela J.G."/>
        </authorList>
    </citation>
    <scope>NUCLEOTIDE SEQUENCE</scope>
    <source>
        <strain evidence="8">Jacobina</strain>
        <tissue evidence="8">Midgut</tissue>
    </source>
</reference>
<evidence type="ECO:0000256" key="1">
    <source>
        <dbReference type="ARBA" id="ARBA00005964"/>
    </source>
</evidence>
<evidence type="ECO:0000256" key="6">
    <source>
        <dbReference type="RuleBase" id="RU361235"/>
    </source>
</evidence>
<accession>A0A1B0EWG9</accession>
<keyword evidence="5" id="KW-0325">Glycoprotein</keyword>
<keyword evidence="4" id="KW-1015">Disulfide bond</keyword>
<dbReference type="InterPro" id="IPR002018">
    <property type="entry name" value="CarbesteraseB"/>
</dbReference>
<dbReference type="Proteomes" id="UP000092461">
    <property type="component" value="Unassembled WGS sequence"/>
</dbReference>
<dbReference type="EnsemblMetazoa" id="LLOJ001653-RA">
    <property type="protein sequence ID" value="LLOJ001653-PA"/>
    <property type="gene ID" value="LLOJ001653"/>
</dbReference>
<evidence type="ECO:0000313" key="8">
    <source>
        <dbReference type="EMBL" id="MBC1168985.1"/>
    </source>
</evidence>
<proteinExistence type="inferred from homology"/>
<reference evidence="10" key="1">
    <citation type="submission" date="2012-05" db="EMBL/GenBank/DDBJ databases">
        <title>Whole Genome Assembly of Lutzomyia longipalpis.</title>
        <authorList>
            <person name="Richards S."/>
            <person name="Qu C."/>
            <person name="Dillon R."/>
            <person name="Worley K."/>
            <person name="Scherer S."/>
            <person name="Batterton M."/>
            <person name="Taylor A."/>
            <person name="Hawes A."/>
            <person name="Hernandez B."/>
            <person name="Kovar C."/>
            <person name="Mandapat C."/>
            <person name="Pham C."/>
            <person name="Qu C."/>
            <person name="Jing C."/>
            <person name="Bess C."/>
            <person name="Bandaranaike D."/>
            <person name="Ngo D."/>
            <person name="Ongeri F."/>
            <person name="Arias F."/>
            <person name="Lara F."/>
            <person name="Weissenberger G."/>
            <person name="Kamau G."/>
            <person name="Han H."/>
            <person name="Shen H."/>
            <person name="Dinh H."/>
            <person name="Khalil I."/>
            <person name="Jones J."/>
            <person name="Shafer J."/>
            <person name="Jayaseelan J."/>
            <person name="Quiroz J."/>
            <person name="Blankenburg K."/>
            <person name="Nguyen L."/>
            <person name="Jackson L."/>
            <person name="Francisco L."/>
            <person name="Tang L.-Y."/>
            <person name="Pu L.-L."/>
            <person name="Perales L."/>
            <person name="Lorensuhewa L."/>
            <person name="Munidasa M."/>
            <person name="Coyle M."/>
            <person name="Taylor M."/>
            <person name="Puazo M."/>
            <person name="Firestine M."/>
            <person name="Scheel M."/>
            <person name="Javaid M."/>
            <person name="Wang M."/>
            <person name="Li M."/>
            <person name="Tabassum N."/>
            <person name="Saada N."/>
            <person name="Osuji N."/>
            <person name="Aqrawi P."/>
            <person name="Fu Q."/>
            <person name="Thornton R."/>
            <person name="Raj R."/>
            <person name="Goodspeed R."/>
            <person name="Mata R."/>
            <person name="Najjar R."/>
            <person name="Gubbala S."/>
            <person name="Lee S."/>
            <person name="Denson S."/>
            <person name="Patil S."/>
            <person name="Macmil S."/>
            <person name="Qi S."/>
            <person name="Matskevitch T."/>
            <person name="Palculict T."/>
            <person name="Mathew T."/>
            <person name="Vee V."/>
            <person name="Velamala V."/>
            <person name="Korchina V."/>
            <person name="Cai W."/>
            <person name="Liu W."/>
            <person name="Dai W."/>
            <person name="Zou X."/>
            <person name="Zhu Y."/>
            <person name="Zhang Y."/>
            <person name="Wu Y.-Q."/>
            <person name="Xin Y."/>
            <person name="Nazarath L."/>
            <person name="Kovar C."/>
            <person name="Han Y."/>
            <person name="Muzny D."/>
            <person name="Gibbs R."/>
        </authorList>
    </citation>
    <scope>NUCLEOTIDE SEQUENCE [LARGE SCALE GENOMIC DNA]</scope>
    <source>
        <strain evidence="10">Jacobina</strain>
    </source>
</reference>
<evidence type="ECO:0000259" key="7">
    <source>
        <dbReference type="Pfam" id="PF00135"/>
    </source>
</evidence>
<evidence type="ECO:0000256" key="4">
    <source>
        <dbReference type="ARBA" id="ARBA00023157"/>
    </source>
</evidence>
<dbReference type="PANTHER" id="PTHR43142">
    <property type="entry name" value="CARBOXYLIC ESTER HYDROLASE"/>
    <property type="match status" value="1"/>
</dbReference>
<dbReference type="PROSITE" id="PS00941">
    <property type="entry name" value="CARBOXYLESTERASE_B_2"/>
    <property type="match status" value="1"/>
</dbReference>
<dbReference type="VEuPathDB" id="VectorBase:LLONM1_008496"/>
<dbReference type="SUPFAM" id="SSF53474">
    <property type="entry name" value="alpha/beta-Hydrolases"/>
    <property type="match status" value="1"/>
</dbReference>
<dbReference type="EMBL" id="AJWK01005663">
    <property type="status" value="NOT_ANNOTATED_CDS"/>
    <property type="molecule type" value="Genomic_DNA"/>
</dbReference>
<feature type="domain" description="Carboxylesterase type B" evidence="7">
    <location>
        <begin position="27"/>
        <end position="554"/>
    </location>
</feature>
<dbReference type="FunFam" id="3.40.50.1820:FF:000092">
    <property type="entry name" value="Carboxylic ester hydrolase"/>
    <property type="match status" value="1"/>
</dbReference>
<evidence type="ECO:0000313" key="10">
    <source>
        <dbReference type="Proteomes" id="UP000092461"/>
    </source>
</evidence>
<sequence>MVVNFIKLAGNNSLKSPINLVRMMSTVEVKVKQGRIRGIQGSLRNGAPFYAFKGIPYAKPPVGELRFKPPVALESFPDGVLDCTKEGNPCVHKDPYTAKIVGSEDCLFLNVYTPRMVEPSGTEKLPVMVWIHGGAFMMDSGSERIYSPEYLIQEDVIVVTLNYRLGPLGFLFYPRKGITGNAGLKDQLLALKWVQENIEKFGGDAQNVTLFGESAGGASTHIHLLCPKSQPFFHRVICQSGTSLMEWVMQEEPEEKAERLAKIVGCQSNKPDDIMASLMKAPAEELALGGVKTLTEDEKRRGLPIPFKPVVEPPGKDSLLTDTPLNLAKALKAIEKPMILGHTSKEGIIMLLDAVRKIDLYDKDFQRIIPKTLNVVQGSRTCERVADEMRKFYFNGGNITQETIPQFTDLLSDYNFMIGNHVTAEIHARKEHRHPMFFYRFAYDGELNLPKKLFGLGKNPGACHGDDMFYLFNVYTLDVDEGAEAFKIRATMCRMWTNFAKYGHPTPPHDTTLPFKWTPVAPVGTTGEYRLNALEIDHEIRMIVDPEKERMDFWRQQFKLWNDNKILNPAT</sequence>
<dbReference type="PROSITE" id="PS00122">
    <property type="entry name" value="CARBOXYLESTERASE_B_1"/>
    <property type="match status" value="1"/>
</dbReference>
<dbReference type="EMBL" id="AJWK01005666">
    <property type="status" value="NOT_ANNOTATED_CDS"/>
    <property type="molecule type" value="Genomic_DNA"/>
</dbReference>
<evidence type="ECO:0000256" key="5">
    <source>
        <dbReference type="ARBA" id="ARBA00023180"/>
    </source>
</evidence>
<dbReference type="InterPro" id="IPR019826">
    <property type="entry name" value="Carboxylesterase_B_AS"/>
</dbReference>
<dbReference type="AlphaFoldDB" id="A0A1B0EWG9"/>
<evidence type="ECO:0000256" key="2">
    <source>
        <dbReference type="ARBA" id="ARBA00022487"/>
    </source>
</evidence>
<dbReference type="EMBL" id="AJWK01005665">
    <property type="status" value="NOT_ANNOTATED_CDS"/>
    <property type="molecule type" value="Genomic_DNA"/>
</dbReference>
<name>A0A1B0EWG9_LUTLO</name>
<dbReference type="VEuPathDB" id="VectorBase:LLOJ001653"/>
<evidence type="ECO:0000313" key="9">
    <source>
        <dbReference type="EnsemblMetazoa" id="LLOJ001653-PA"/>
    </source>
</evidence>
<organism evidence="9 10">
    <name type="scientific">Lutzomyia longipalpis</name>
    <name type="common">Sand fly</name>
    <dbReference type="NCBI Taxonomy" id="7200"/>
    <lineage>
        <taxon>Eukaryota</taxon>
        <taxon>Metazoa</taxon>
        <taxon>Ecdysozoa</taxon>
        <taxon>Arthropoda</taxon>
        <taxon>Hexapoda</taxon>
        <taxon>Insecta</taxon>
        <taxon>Pterygota</taxon>
        <taxon>Neoptera</taxon>
        <taxon>Endopterygota</taxon>
        <taxon>Diptera</taxon>
        <taxon>Nematocera</taxon>
        <taxon>Psychodoidea</taxon>
        <taxon>Psychodidae</taxon>
        <taxon>Lutzomyia</taxon>
        <taxon>Lutzomyia</taxon>
    </lineage>
</organism>